<organism evidence="1 2">
    <name type="scientific">Christiangramia flava JLT2011</name>
    <dbReference type="NCBI Taxonomy" id="1229726"/>
    <lineage>
        <taxon>Bacteria</taxon>
        <taxon>Pseudomonadati</taxon>
        <taxon>Bacteroidota</taxon>
        <taxon>Flavobacteriia</taxon>
        <taxon>Flavobacteriales</taxon>
        <taxon>Flavobacteriaceae</taxon>
        <taxon>Christiangramia</taxon>
    </lineage>
</organism>
<dbReference type="PROSITE" id="PS51257">
    <property type="entry name" value="PROKAR_LIPOPROTEIN"/>
    <property type="match status" value="1"/>
</dbReference>
<keyword evidence="2" id="KW-1185">Reference proteome</keyword>
<dbReference type="AlphaFoldDB" id="A0A1L7I7U4"/>
<sequence>MNGKIFIRTFTAFLLGGIFLLSGCNNQSEKHAEKRVEEKISEPEKLPVKKHKECFAMENSKDSIYLSITVTEDHMVSGDLSYNLYEKDSNRGEIQGRFSGDSLFADYSFNSEGQQSTREVFFLKTADGLKEGFGPIISKGNRTQFDDHQNLQINNNIVLQRVDCRD</sequence>
<dbReference type="STRING" id="1229726.GRFL_2957"/>
<dbReference type="Proteomes" id="UP000186230">
    <property type="component" value="Chromosome"/>
</dbReference>
<accession>A0A1L7I7U4</accession>
<gene>
    <name evidence="1" type="ORF">GRFL_2957</name>
</gene>
<reference evidence="1 2" key="1">
    <citation type="submission" date="2016-07" db="EMBL/GenBank/DDBJ databases">
        <title>Multi-omics approach to identify versatile polysaccharide utilization systems of a marine flavobacterium Gramella flava.</title>
        <authorList>
            <person name="Tang K."/>
        </authorList>
    </citation>
    <scope>NUCLEOTIDE SEQUENCE [LARGE SCALE GENOMIC DNA]</scope>
    <source>
        <strain evidence="1 2">JLT2011</strain>
    </source>
</reference>
<dbReference type="RefSeq" id="WP_139839219.1">
    <property type="nucleotide sequence ID" value="NZ_AMRU01000005.1"/>
</dbReference>
<proteinExistence type="predicted"/>
<evidence type="ECO:0000313" key="2">
    <source>
        <dbReference type="Proteomes" id="UP000186230"/>
    </source>
</evidence>
<protein>
    <submittedName>
        <fullName evidence="1">Uncharacterized protein</fullName>
    </submittedName>
</protein>
<name>A0A1L7I7U4_9FLAO</name>
<dbReference type="OrthoDB" id="794403at2"/>
<dbReference type="EMBL" id="CP016359">
    <property type="protein sequence ID" value="APU69681.1"/>
    <property type="molecule type" value="Genomic_DNA"/>
</dbReference>
<dbReference type="KEGG" id="gfl:GRFL_2957"/>
<evidence type="ECO:0000313" key="1">
    <source>
        <dbReference type="EMBL" id="APU69681.1"/>
    </source>
</evidence>